<protein>
    <recommendedName>
        <fullName evidence="5">Cell division control protein 73 C-terminal domain-containing protein</fullName>
    </recommendedName>
</protein>
<dbReference type="GO" id="GO:0016593">
    <property type="term" value="C:Cdc73/Paf1 complex"/>
    <property type="evidence" value="ECO:0007669"/>
    <property type="project" value="InterPro"/>
</dbReference>
<dbReference type="VEuPathDB" id="PlasmoDB:PBANKA_1235400"/>
<evidence type="ECO:0000313" key="7">
    <source>
        <dbReference type="Proteomes" id="UP000516480"/>
    </source>
</evidence>
<dbReference type="GO" id="GO:0032968">
    <property type="term" value="P:positive regulation of transcription elongation by RNA polymerase II"/>
    <property type="evidence" value="ECO:0007669"/>
    <property type="project" value="TreeGrafter"/>
</dbReference>
<dbReference type="InterPro" id="IPR007852">
    <property type="entry name" value="Cdc73/Parafibromin"/>
</dbReference>
<feature type="domain" description="Cell division control protein 73 C-terminal" evidence="5">
    <location>
        <begin position="889"/>
        <end position="1055"/>
    </location>
</feature>
<evidence type="ECO:0000313" key="6">
    <source>
        <dbReference type="EMBL" id="SCM25540.1"/>
    </source>
</evidence>
<dbReference type="PANTHER" id="PTHR12466:SF8">
    <property type="entry name" value="PARAFIBROMIN"/>
    <property type="match status" value="1"/>
</dbReference>
<name>A0A1C6YQ69_PLABE</name>
<proteinExistence type="inferred from homology"/>
<keyword evidence="4" id="KW-0539">Nucleus</keyword>
<dbReference type="Pfam" id="PF05179">
    <property type="entry name" value="CDC73_C"/>
    <property type="match status" value="1"/>
</dbReference>
<accession>A0A1C6YQ69</accession>
<organism evidence="6 7">
    <name type="scientific">Plasmodium berghei</name>
    <dbReference type="NCBI Taxonomy" id="5821"/>
    <lineage>
        <taxon>Eukaryota</taxon>
        <taxon>Sar</taxon>
        <taxon>Alveolata</taxon>
        <taxon>Apicomplexa</taxon>
        <taxon>Aconoidasida</taxon>
        <taxon>Haemosporida</taxon>
        <taxon>Plasmodiidae</taxon>
        <taxon>Plasmodium</taxon>
        <taxon>Plasmodium (Vinckeia)</taxon>
    </lineage>
</organism>
<dbReference type="GO" id="GO:0000993">
    <property type="term" value="F:RNA polymerase II complex binding"/>
    <property type="evidence" value="ECO:0007669"/>
    <property type="project" value="TreeGrafter"/>
</dbReference>
<reference evidence="6 7" key="1">
    <citation type="submission" date="2016-08" db="EMBL/GenBank/DDBJ databases">
        <authorList>
            <consortium name="Pathogen Informatics"/>
        </authorList>
    </citation>
    <scope>NUCLEOTIDE SEQUENCE [LARGE SCALE GENOMIC DNA]</scope>
    <source>
        <strain evidence="6 7">NK65 ny</strain>
    </source>
</reference>
<gene>
    <name evidence="6" type="ORF">PBNK65NY_000338800</name>
</gene>
<dbReference type="GO" id="GO:0006368">
    <property type="term" value="P:transcription elongation by RNA polymerase II"/>
    <property type="evidence" value="ECO:0007669"/>
    <property type="project" value="InterPro"/>
</dbReference>
<dbReference type="Gene3D" id="3.40.50.11990">
    <property type="entry name" value="RNA polymerase II accessory factor, Cdc73 C-terminal domain"/>
    <property type="match status" value="1"/>
</dbReference>
<evidence type="ECO:0000256" key="4">
    <source>
        <dbReference type="ARBA" id="ARBA00023242"/>
    </source>
</evidence>
<comment type="similarity">
    <text evidence="2">Belongs to the CDC73 family.</text>
</comment>
<dbReference type="InterPro" id="IPR031336">
    <property type="entry name" value="CDC73_C"/>
</dbReference>
<keyword evidence="3" id="KW-0804">Transcription</keyword>
<dbReference type="InterPro" id="IPR038103">
    <property type="entry name" value="CDC73_C_sf"/>
</dbReference>
<comment type="subcellular location">
    <subcellularLocation>
        <location evidence="1">Nucleus</location>
    </subcellularLocation>
</comment>
<dbReference type="AlphaFoldDB" id="A0A1C6YQ69"/>
<evidence type="ECO:0000256" key="2">
    <source>
        <dbReference type="ARBA" id="ARBA00010427"/>
    </source>
</evidence>
<dbReference type="Proteomes" id="UP000516480">
    <property type="component" value="Chromosome 12"/>
</dbReference>
<dbReference type="PANTHER" id="PTHR12466">
    <property type="entry name" value="CDC73 DOMAIN PROTEIN"/>
    <property type="match status" value="1"/>
</dbReference>
<evidence type="ECO:0000256" key="3">
    <source>
        <dbReference type="ARBA" id="ARBA00023163"/>
    </source>
</evidence>
<evidence type="ECO:0000256" key="1">
    <source>
        <dbReference type="ARBA" id="ARBA00004123"/>
    </source>
</evidence>
<dbReference type="EMBL" id="LT608148">
    <property type="protein sequence ID" value="SCM25540.1"/>
    <property type="molecule type" value="Genomic_DNA"/>
</dbReference>
<sequence>MDINAELKQLDLKVLMKKFLSSEKENIKLKKKDDKDIILFEKNNFYIYSDVICGIENRKKEKYNVGDIYLFLCLPKSNYTFSYINSIGYKYISILERNKIIKKIEYENYDEEEDQIKVNFFIYDKKSTINLNYYIHIEQDDVIQSKLFVNNNINDIICDIDSENENWGSIKKRKNIEGSTQHQIVNTNKDDINILGIKKNKIKIDENNINEEIDQSSTLNNIQNKTTNILSIKEVNTHNSKQTNESNIGLVSFNNINKIFNERNKIIKKIEYENYDEEEDQIKVNFFIYDKKSTINLNYYIHIEQDDVIQSKLFVNNNINDIICDIDSENENWGSIKKRKNIEGSTQHQIVNTNKDDINILGIKKNKIKIDENNINEEIDQSSTLNNIQNKTTNILSIKEVNTHNSKQTNESNIGLVSFNNINKIFNDEDISTIKYDELFYFNYNEINLEENYINDISTNFKFLKKGIGVCSNQFQKRDNIKNDKHNENINEQNDKHNENINDQNGKHILKHYYENNILKNVFFINFNLYSLLNNTYISNLPKDDNIFSNLQILVSNFFEEYIKFVKKNNSINLNDGKSDIIQFELNLSDLEPQINPQNCDKIKYIFENMHNDCFPNSNKEIQKNHISINNLNFIHNTVLPHYLQNSKINYFKYSTASIETLENFNNHDKLIFFHNIINMYIYSLYDQNFYEKNKIYMNFFHNFLNKFSFEKNFVKINTYKQDYFSETETSSTYSEEILNENFEKDKTILSKNVDEVQSTMDYDQSKFYLLENNYIKIKNKMDSKIFEALSENKYNKGNNELIKSAQIKEIKYKNFYDIIGNSSCDFRRIYNFFKQELLDKSNIKNVYINGVKRNIIIDNNNNDDDNNIKQKNHKKILKIIDEIHLTYKRRPLILIESNSTTDNIINRNNIDSFFLHNNLDKPPKSEKQNNINIPTKMNNYDGISIIYNMFNKNIKFLFIENDKIDILSETDWKCVIAVIVKSKNSLKNILNKYPFEISTTLFQPFKTFAFMYNDEIIPSDLLTGSSIDIIRLNRDNRKDDHIGAKKFWTNIEKFILQRRDKNFYKKKKNI</sequence>
<evidence type="ECO:0000259" key="5">
    <source>
        <dbReference type="Pfam" id="PF05179"/>
    </source>
</evidence>